<keyword evidence="3" id="KW-0210">Decarboxylase</keyword>
<proteinExistence type="inferred from homology"/>
<name>A0AAV1SNM8_9ROSI</name>
<dbReference type="PANTHER" id="PTHR11999:SF96">
    <property type="entry name" value="TYROSINE DECARBOXYLASE"/>
    <property type="match status" value="1"/>
</dbReference>
<evidence type="ECO:0000313" key="7">
    <source>
        <dbReference type="EMBL" id="CAK7355066.1"/>
    </source>
</evidence>
<comment type="similarity">
    <text evidence="2 6">Belongs to the group II decarboxylase family.</text>
</comment>
<evidence type="ECO:0000256" key="1">
    <source>
        <dbReference type="ARBA" id="ARBA00001933"/>
    </source>
</evidence>
<reference evidence="7 8" key="1">
    <citation type="submission" date="2024-01" db="EMBL/GenBank/DDBJ databases">
        <authorList>
            <person name="Waweru B."/>
        </authorList>
    </citation>
    <scope>NUCLEOTIDE SEQUENCE [LARGE SCALE GENOMIC DNA]</scope>
</reference>
<dbReference type="InterPro" id="IPR002129">
    <property type="entry name" value="PyrdxlP-dep_de-COase"/>
</dbReference>
<protein>
    <submittedName>
        <fullName evidence="7">Uncharacterized protein</fullName>
    </submittedName>
</protein>
<dbReference type="Proteomes" id="UP001314170">
    <property type="component" value="Unassembled WGS sequence"/>
</dbReference>
<comment type="caution">
    <text evidence="7">The sequence shown here is derived from an EMBL/GenBank/DDBJ whole genome shotgun (WGS) entry which is preliminary data.</text>
</comment>
<dbReference type="InterPro" id="IPR015424">
    <property type="entry name" value="PyrdxlP-dep_Trfase"/>
</dbReference>
<organism evidence="7 8">
    <name type="scientific">Dovyalis caffra</name>
    <dbReference type="NCBI Taxonomy" id="77055"/>
    <lineage>
        <taxon>Eukaryota</taxon>
        <taxon>Viridiplantae</taxon>
        <taxon>Streptophyta</taxon>
        <taxon>Embryophyta</taxon>
        <taxon>Tracheophyta</taxon>
        <taxon>Spermatophyta</taxon>
        <taxon>Magnoliopsida</taxon>
        <taxon>eudicotyledons</taxon>
        <taxon>Gunneridae</taxon>
        <taxon>Pentapetalae</taxon>
        <taxon>rosids</taxon>
        <taxon>fabids</taxon>
        <taxon>Malpighiales</taxon>
        <taxon>Salicaceae</taxon>
        <taxon>Flacourtieae</taxon>
        <taxon>Dovyalis</taxon>
    </lineage>
</organism>
<dbReference type="PANTHER" id="PTHR11999">
    <property type="entry name" value="GROUP II PYRIDOXAL-5-PHOSPHATE DECARBOXYLASE"/>
    <property type="match status" value="1"/>
</dbReference>
<dbReference type="InterPro" id="IPR015421">
    <property type="entry name" value="PyrdxlP-dep_Trfase_major"/>
</dbReference>
<dbReference type="PRINTS" id="PR00800">
    <property type="entry name" value="YHDCRBOXLASE"/>
</dbReference>
<keyword evidence="5 6" id="KW-0456">Lyase</keyword>
<dbReference type="GO" id="GO:0006520">
    <property type="term" value="P:amino acid metabolic process"/>
    <property type="evidence" value="ECO:0007669"/>
    <property type="project" value="InterPro"/>
</dbReference>
<dbReference type="Gene3D" id="3.90.1150.10">
    <property type="entry name" value="Aspartate Aminotransferase, domain 1"/>
    <property type="match status" value="1"/>
</dbReference>
<dbReference type="EMBL" id="CAWUPB010001195">
    <property type="protein sequence ID" value="CAK7355066.1"/>
    <property type="molecule type" value="Genomic_DNA"/>
</dbReference>
<keyword evidence="4 6" id="KW-0663">Pyridoxal phosphate</keyword>
<dbReference type="Pfam" id="PF00282">
    <property type="entry name" value="Pyridoxal_deC"/>
    <property type="match status" value="2"/>
</dbReference>
<evidence type="ECO:0000313" key="8">
    <source>
        <dbReference type="Proteomes" id="UP001314170"/>
    </source>
</evidence>
<gene>
    <name evidence="7" type="ORF">DCAF_LOCUS25479</name>
</gene>
<dbReference type="SUPFAM" id="SSF53383">
    <property type="entry name" value="PLP-dependent transferases"/>
    <property type="match status" value="2"/>
</dbReference>
<evidence type="ECO:0000256" key="4">
    <source>
        <dbReference type="ARBA" id="ARBA00022898"/>
    </source>
</evidence>
<sequence length="255" mass="29057">MPKVVAGFLGEMPSTGFNVVGFNWLSSPAATELESIVLDWLGEMLALPKSSLFLELVEELYKELLVKPFCAPWRLQEIKFCRDPQRECSSHRNDYVIVIFPIAKFIRISHLLRHRSWAAATTAVDPLKPLCHVANRYGLWGHVDAAYVGSASIVQNPNALAKSLTTNPEYIMRIDAANSEKVVDYKDWQIALRRRFRSMKLWLVLRSYGAANLRSFLRSHVKMARVFEDLVGSDKRFEVMVPRNFALVCVLGRCL</sequence>
<comment type="cofactor">
    <cofactor evidence="1 6">
        <name>pyridoxal 5'-phosphate</name>
        <dbReference type="ChEBI" id="CHEBI:597326"/>
    </cofactor>
</comment>
<accession>A0AAV1SNM8</accession>
<dbReference type="GO" id="GO:0016831">
    <property type="term" value="F:carboxy-lyase activity"/>
    <property type="evidence" value="ECO:0007669"/>
    <property type="project" value="UniProtKB-KW"/>
</dbReference>
<dbReference type="GO" id="GO:0005737">
    <property type="term" value="C:cytoplasm"/>
    <property type="evidence" value="ECO:0007669"/>
    <property type="project" value="TreeGrafter"/>
</dbReference>
<evidence type="ECO:0000256" key="6">
    <source>
        <dbReference type="RuleBase" id="RU000382"/>
    </source>
</evidence>
<evidence type="ECO:0000256" key="3">
    <source>
        <dbReference type="ARBA" id="ARBA00022793"/>
    </source>
</evidence>
<keyword evidence="8" id="KW-1185">Reference proteome</keyword>
<dbReference type="AlphaFoldDB" id="A0AAV1SNM8"/>
<evidence type="ECO:0000256" key="5">
    <source>
        <dbReference type="ARBA" id="ARBA00023239"/>
    </source>
</evidence>
<dbReference type="GO" id="GO:0030170">
    <property type="term" value="F:pyridoxal phosphate binding"/>
    <property type="evidence" value="ECO:0007669"/>
    <property type="project" value="InterPro"/>
</dbReference>
<dbReference type="InterPro" id="IPR010977">
    <property type="entry name" value="Aromatic_deC"/>
</dbReference>
<evidence type="ECO:0000256" key="2">
    <source>
        <dbReference type="ARBA" id="ARBA00009533"/>
    </source>
</evidence>
<dbReference type="InterPro" id="IPR015422">
    <property type="entry name" value="PyrdxlP-dep_Trfase_small"/>
</dbReference>
<dbReference type="Gene3D" id="3.40.640.10">
    <property type="entry name" value="Type I PLP-dependent aspartate aminotransferase-like (Major domain)"/>
    <property type="match status" value="2"/>
</dbReference>
<dbReference type="GO" id="GO:0019752">
    <property type="term" value="P:carboxylic acid metabolic process"/>
    <property type="evidence" value="ECO:0007669"/>
    <property type="project" value="InterPro"/>
</dbReference>